<keyword evidence="5" id="KW-1185">Reference proteome</keyword>
<evidence type="ECO:0000313" key="4">
    <source>
        <dbReference type="EMBL" id="QED29346.1"/>
    </source>
</evidence>
<keyword evidence="2" id="KW-0442">Lipid degradation</keyword>
<dbReference type="AlphaFoldDB" id="A0A5B8Y090"/>
<dbReference type="GO" id="GO:0016042">
    <property type="term" value="P:lipid catabolic process"/>
    <property type="evidence" value="ECO:0007669"/>
    <property type="project" value="UniProtKB-KW"/>
</dbReference>
<dbReference type="GO" id="GO:0003847">
    <property type="term" value="F:1-alkyl-2-acetylglycerophosphocholine esterase activity"/>
    <property type="evidence" value="ECO:0007669"/>
    <property type="project" value="TreeGrafter"/>
</dbReference>
<evidence type="ECO:0000256" key="2">
    <source>
        <dbReference type="ARBA" id="ARBA00022963"/>
    </source>
</evidence>
<evidence type="ECO:0000256" key="1">
    <source>
        <dbReference type="ARBA" id="ARBA00022801"/>
    </source>
</evidence>
<proteinExistence type="predicted"/>
<dbReference type="Proteomes" id="UP000321595">
    <property type="component" value="Chromosome"/>
</dbReference>
<dbReference type="RefSeq" id="WP_146962579.1">
    <property type="nucleotide sequence ID" value="NZ_CP042467.1"/>
</dbReference>
<evidence type="ECO:0000313" key="5">
    <source>
        <dbReference type="Proteomes" id="UP000321595"/>
    </source>
</evidence>
<evidence type="ECO:0000256" key="3">
    <source>
        <dbReference type="ARBA" id="ARBA00023098"/>
    </source>
</evidence>
<dbReference type="EMBL" id="CP042467">
    <property type="protein sequence ID" value="QED29346.1"/>
    <property type="molecule type" value="Genomic_DNA"/>
</dbReference>
<dbReference type="Gene3D" id="3.40.50.1820">
    <property type="entry name" value="alpha/beta hydrolase"/>
    <property type="match status" value="1"/>
</dbReference>
<dbReference type="OrthoDB" id="192696at2"/>
<dbReference type="PANTHER" id="PTHR10272:SF0">
    <property type="entry name" value="PLATELET-ACTIVATING FACTOR ACETYLHYDROLASE"/>
    <property type="match status" value="1"/>
</dbReference>
<accession>A0A5B8Y090</accession>
<dbReference type="InterPro" id="IPR029058">
    <property type="entry name" value="AB_hydrolase_fold"/>
</dbReference>
<dbReference type="KEGG" id="bbae:FRD01_19330"/>
<dbReference type="PANTHER" id="PTHR10272">
    <property type="entry name" value="PLATELET-ACTIVATING FACTOR ACETYLHYDROLASE"/>
    <property type="match status" value="1"/>
</dbReference>
<dbReference type="InterPro" id="IPR017395">
    <property type="entry name" value="Chlorophyllase-like"/>
</dbReference>
<name>A0A5B8Y090_9DELT</name>
<sequence>MVRYSPIFLALLFLGACGDDSTTTPPDTADMAVDQAPDAEPDLGFDADMGADLPEEMGEFVPEERTIFEQGPYRIGYKIYTTVYDAVGQTDREIPIKVWYPSIDKEGEAPRYARILLRKEVMLDAEPYLLEEAPVLVFSHGNSSFSEQSYFMSEYFASHGWIVIAPDHTGNTFRDTQGGISFESGAWRPQDITAMLDHFEGLDDDPIASKMSDDIVMTGHSFGGFTTLANAGSGFDVDGALEVCEAPGAPSACQILSSEDVVNKLREGFLDSRIKVAIPQTPGGFLLFQQGISEIDIPTLLMTAAMDNTLPDEEEGAPIWEAMGPKSMRLDLVAGGHFTYSNMCTVLPFIPEVQSDGCGEEFIDIEVAFEIINAYSMAFARFHLFGDQEHLDLLNGEDARWAEHLTLDYKSEALTAQ</sequence>
<keyword evidence="1 4" id="KW-0378">Hydrolase</keyword>
<keyword evidence="3" id="KW-0443">Lipid metabolism</keyword>
<organism evidence="4 5">
    <name type="scientific">Microvenator marinus</name>
    <dbReference type="NCBI Taxonomy" id="2600177"/>
    <lineage>
        <taxon>Bacteria</taxon>
        <taxon>Deltaproteobacteria</taxon>
        <taxon>Bradymonadales</taxon>
        <taxon>Microvenatoraceae</taxon>
        <taxon>Microvenator</taxon>
    </lineage>
</organism>
<reference evidence="4 5" key="1">
    <citation type="submission" date="2019-08" db="EMBL/GenBank/DDBJ databases">
        <authorList>
            <person name="Liang Q."/>
        </authorList>
    </citation>
    <scope>NUCLEOTIDE SEQUENCE [LARGE SCALE GENOMIC DNA]</scope>
    <source>
        <strain evidence="4 5">V1718</strain>
    </source>
</reference>
<dbReference type="Pfam" id="PF07224">
    <property type="entry name" value="Chlorophyllase"/>
    <property type="match status" value="1"/>
</dbReference>
<dbReference type="SUPFAM" id="SSF53474">
    <property type="entry name" value="alpha/beta-Hydrolases"/>
    <property type="match status" value="1"/>
</dbReference>
<gene>
    <name evidence="4" type="ORF">FRD01_19330</name>
</gene>
<dbReference type="PROSITE" id="PS51257">
    <property type="entry name" value="PROKAR_LIPOPROTEIN"/>
    <property type="match status" value="1"/>
</dbReference>
<protein>
    <submittedName>
        <fullName evidence="4">Alpha/beta fold hydrolase</fullName>
    </submittedName>
</protein>